<dbReference type="OrthoDB" id="7031345at2"/>
<keyword evidence="2" id="KW-1185">Reference proteome</keyword>
<dbReference type="STRING" id="254161.SAMN05216256_10533"/>
<gene>
    <name evidence="1" type="ORF">BXT89_12070</name>
</gene>
<evidence type="ECO:0000313" key="2">
    <source>
        <dbReference type="Proteomes" id="UP000242847"/>
    </source>
</evidence>
<dbReference type="AlphaFoldDB" id="A0A1S8DDT4"/>
<protein>
    <submittedName>
        <fullName evidence="1">Uncharacterized protein</fullName>
    </submittedName>
</protein>
<dbReference type="EMBL" id="MUBC01000025">
    <property type="protein sequence ID" value="ONM43578.1"/>
    <property type="molecule type" value="Genomic_DNA"/>
</dbReference>
<reference evidence="1 2" key="1">
    <citation type="submission" date="2017-01" db="EMBL/GenBank/DDBJ databases">
        <title>Draft genome sequence of Pseudomonas pachastrellae type strain CCUG 46540T from a deep sea.</title>
        <authorList>
            <person name="Gomila M."/>
            <person name="Mulet M."/>
            <person name="Lalucat J."/>
            <person name="Garcia-Valdes E."/>
        </authorList>
    </citation>
    <scope>NUCLEOTIDE SEQUENCE [LARGE SCALE GENOMIC DNA]</scope>
    <source>
        <strain evidence="1 2">CCUG 46540</strain>
    </source>
</reference>
<sequence length="90" mass="9681">MKRKQLIDEIEQLDKQLTLRLDIVELSGALVRHQLRQVNPALLVGGGALAGAATQRLGLGRTWGLGVTGVRLLPVVQSVLPLLRNLGLAL</sequence>
<dbReference type="RefSeq" id="WP_083727922.1">
    <property type="nucleotide sequence ID" value="NZ_FOUD01000005.1"/>
</dbReference>
<evidence type="ECO:0000313" key="1">
    <source>
        <dbReference type="EMBL" id="ONM43578.1"/>
    </source>
</evidence>
<organism evidence="1 2">
    <name type="scientific">Halopseudomonas pachastrellae</name>
    <dbReference type="NCBI Taxonomy" id="254161"/>
    <lineage>
        <taxon>Bacteria</taxon>
        <taxon>Pseudomonadati</taxon>
        <taxon>Pseudomonadota</taxon>
        <taxon>Gammaproteobacteria</taxon>
        <taxon>Pseudomonadales</taxon>
        <taxon>Pseudomonadaceae</taxon>
        <taxon>Halopseudomonas</taxon>
    </lineage>
</organism>
<dbReference type="Proteomes" id="UP000242847">
    <property type="component" value="Unassembled WGS sequence"/>
</dbReference>
<proteinExistence type="predicted"/>
<comment type="caution">
    <text evidence="1">The sequence shown here is derived from an EMBL/GenBank/DDBJ whole genome shotgun (WGS) entry which is preliminary data.</text>
</comment>
<name>A0A1S8DDT4_9GAMM</name>
<accession>A0A1S8DDT4</accession>